<dbReference type="AlphaFoldDB" id="A0A7J8Y5P8"/>
<evidence type="ECO:0000313" key="1">
    <source>
        <dbReference type="EMBL" id="MBA0694752.1"/>
    </source>
</evidence>
<dbReference type="Proteomes" id="UP000593577">
    <property type="component" value="Unassembled WGS sequence"/>
</dbReference>
<name>A0A7J8Y5P8_GOSAI</name>
<comment type="caution">
    <text evidence="1">The sequence shown here is derived from an EMBL/GenBank/DDBJ whole genome shotgun (WGS) entry which is preliminary data.</text>
</comment>
<protein>
    <recommendedName>
        <fullName evidence="3">DUF4283 domain-containing protein</fullName>
    </recommendedName>
</protein>
<organism evidence="1 2">
    <name type="scientific">Gossypium aridum</name>
    <name type="common">American cotton</name>
    <name type="synonym">Erioxylum aridum</name>
    <dbReference type="NCBI Taxonomy" id="34290"/>
    <lineage>
        <taxon>Eukaryota</taxon>
        <taxon>Viridiplantae</taxon>
        <taxon>Streptophyta</taxon>
        <taxon>Embryophyta</taxon>
        <taxon>Tracheophyta</taxon>
        <taxon>Spermatophyta</taxon>
        <taxon>Magnoliopsida</taxon>
        <taxon>eudicotyledons</taxon>
        <taxon>Gunneridae</taxon>
        <taxon>Pentapetalae</taxon>
        <taxon>rosids</taxon>
        <taxon>malvids</taxon>
        <taxon>Malvales</taxon>
        <taxon>Malvaceae</taxon>
        <taxon>Malvoideae</taxon>
        <taxon>Gossypium</taxon>
    </lineage>
</organism>
<accession>A0A7J8Y5P8</accession>
<evidence type="ECO:0008006" key="3">
    <source>
        <dbReference type="Google" id="ProtNLM"/>
    </source>
</evidence>
<gene>
    <name evidence="1" type="ORF">Goari_005025</name>
</gene>
<keyword evidence="2" id="KW-1185">Reference proteome</keyword>
<dbReference type="EMBL" id="JABFAA010000010">
    <property type="protein sequence ID" value="MBA0694752.1"/>
    <property type="molecule type" value="Genomic_DNA"/>
</dbReference>
<sequence>MEKDEIFLLKEELVQLSVKSSLVVPKENPSLLCSGEEDLKMNMEGHPWFFRQQLIIFYRLVCPVERSKIKLVVSPFWLKVGLCPPKCDKKDFMHAIGTTFGGLIRSEIKGEFCRLRVHLDAQKLLRRGIFILMENSKKNMVSF</sequence>
<proteinExistence type="predicted"/>
<reference evidence="1 2" key="1">
    <citation type="journal article" date="2019" name="Genome Biol. Evol.">
        <title>Insights into the evolution of the New World diploid cottons (Gossypium, subgenus Houzingenia) based on genome sequencing.</title>
        <authorList>
            <person name="Grover C.E."/>
            <person name="Arick M.A. 2nd"/>
            <person name="Thrash A."/>
            <person name="Conover J.L."/>
            <person name="Sanders W.S."/>
            <person name="Peterson D.G."/>
            <person name="Frelichowski J.E."/>
            <person name="Scheffler J.A."/>
            <person name="Scheffler B.E."/>
            <person name="Wendel J.F."/>
        </authorList>
    </citation>
    <scope>NUCLEOTIDE SEQUENCE [LARGE SCALE GENOMIC DNA]</scope>
    <source>
        <strain evidence="1">185</strain>
        <tissue evidence="1">Leaf</tissue>
    </source>
</reference>
<evidence type="ECO:0000313" key="2">
    <source>
        <dbReference type="Proteomes" id="UP000593577"/>
    </source>
</evidence>